<feature type="domain" description="BTB" evidence="1">
    <location>
        <begin position="1"/>
        <end position="56"/>
    </location>
</feature>
<dbReference type="Gene3D" id="3.30.710.10">
    <property type="entry name" value="Potassium Channel Kv1.1, Chain A"/>
    <property type="match status" value="1"/>
</dbReference>
<keyword evidence="3" id="KW-1185">Reference proteome</keyword>
<gene>
    <name evidence="2" type="ORF">PPERSA_01233</name>
</gene>
<dbReference type="InterPro" id="IPR000210">
    <property type="entry name" value="BTB/POZ_dom"/>
</dbReference>
<organism evidence="2 3">
    <name type="scientific">Pseudocohnilembus persalinus</name>
    <name type="common">Ciliate</name>
    <dbReference type="NCBI Taxonomy" id="266149"/>
    <lineage>
        <taxon>Eukaryota</taxon>
        <taxon>Sar</taxon>
        <taxon>Alveolata</taxon>
        <taxon>Ciliophora</taxon>
        <taxon>Intramacronucleata</taxon>
        <taxon>Oligohymenophorea</taxon>
        <taxon>Scuticociliatia</taxon>
        <taxon>Philasterida</taxon>
        <taxon>Pseudocohnilembidae</taxon>
        <taxon>Pseudocohnilembus</taxon>
    </lineage>
</organism>
<dbReference type="Proteomes" id="UP000054937">
    <property type="component" value="Unassembled WGS sequence"/>
</dbReference>
<evidence type="ECO:0000313" key="2">
    <source>
        <dbReference type="EMBL" id="KRX11034.1"/>
    </source>
</evidence>
<dbReference type="EMBL" id="LDAU01000008">
    <property type="protein sequence ID" value="KRX11034.1"/>
    <property type="molecule type" value="Genomic_DNA"/>
</dbReference>
<protein>
    <recommendedName>
        <fullName evidence="1">BTB domain-containing protein</fullName>
    </recommendedName>
</protein>
<evidence type="ECO:0000313" key="3">
    <source>
        <dbReference type="Proteomes" id="UP000054937"/>
    </source>
</evidence>
<dbReference type="OrthoDB" id="297954at2759"/>
<accession>A0A0V0R9Q6</accession>
<dbReference type="PROSITE" id="PS50097">
    <property type="entry name" value="BTB"/>
    <property type="match status" value="1"/>
</dbReference>
<comment type="caution">
    <text evidence="2">The sequence shown here is derived from an EMBL/GenBank/DDBJ whole genome shotgun (WGS) entry which is preliminary data.</text>
</comment>
<dbReference type="InParanoid" id="A0A0V0R9Q6"/>
<dbReference type="AlphaFoldDB" id="A0A0V0R9Q6"/>
<name>A0A0V0R9Q6_PSEPJ</name>
<proteinExistence type="predicted"/>
<sequence>MQKTLLSKYSGYFSYLFDVGGESLNELTIDDSLDFQKRKLQQILSLFYGNRINISQEKLFQLDYYLKIAEFLQIQEIISQIKQHKITYASQITQQKINFLNNSLNSKNDTYFTQSNNTTLSEQLKYETDNKNDCSFSQSTIKGEYIHQNDNCIINKQNKLSDQIKANENNTNSALKSKKLKKSQTNCFLQSDIIDNAKDICKQNGLHYQQQQKVKKNQKTLINTTLDIKDQQQQKTLSQVSTTNSQASPIFQVTNLENISKSETYKNHLDIPYITAVMLKEMNIFFETYSQGANYIDYCKTCQKIFIKVVYLFLEDPYNRALGYDSNNYKNQKILRKIEFTDDQRIEKNFFSFVFRHLCWHGGTFMQVPISDLNKALLKLPNDDDVNVYRKKFGNINQCLNNHKNPFYTIEGSVVVKMRSSKVIKQLLESGIIVIEDYKIYKEAQKKANQHIKQTIINNQIDICKNCGNEYNPKLNYENCCPYYPKDYTTSSFNTVQLRDLYDPKGKQNHQPLYNINKLNQQQEAQKFQ</sequence>
<evidence type="ECO:0000259" key="1">
    <source>
        <dbReference type="PROSITE" id="PS50097"/>
    </source>
</evidence>
<dbReference type="Pfam" id="PF00651">
    <property type="entry name" value="BTB"/>
    <property type="match status" value="1"/>
</dbReference>
<dbReference type="InterPro" id="IPR011333">
    <property type="entry name" value="SKP1/BTB/POZ_sf"/>
</dbReference>
<reference evidence="2 3" key="1">
    <citation type="journal article" date="2015" name="Sci. Rep.">
        <title>Genome of the facultative scuticociliatosis pathogen Pseudocohnilembus persalinus provides insight into its virulence through horizontal gene transfer.</title>
        <authorList>
            <person name="Xiong J."/>
            <person name="Wang G."/>
            <person name="Cheng J."/>
            <person name="Tian M."/>
            <person name="Pan X."/>
            <person name="Warren A."/>
            <person name="Jiang C."/>
            <person name="Yuan D."/>
            <person name="Miao W."/>
        </authorList>
    </citation>
    <scope>NUCLEOTIDE SEQUENCE [LARGE SCALE GENOMIC DNA]</scope>
    <source>
        <strain evidence="2">36N120E</strain>
    </source>
</reference>